<dbReference type="GO" id="GO:0015297">
    <property type="term" value="F:antiporter activity"/>
    <property type="evidence" value="ECO:0007669"/>
    <property type="project" value="InterPro"/>
</dbReference>
<feature type="transmembrane region" description="Helical" evidence="6">
    <location>
        <begin position="185"/>
        <end position="206"/>
    </location>
</feature>
<sequence>MKDKLNQLAIPLMLNNVLGLLIGLCDQAMIGHVSITGFAAVGIVAGIINSLSGVLGSISITFNILGARAKGVEDDELLESYYQIHLIQSLMIGLIFTSFVFLFGRPILQIVYQIEGKVLDEAMSYAFIFSMTLGLNLLLFTGSAYFKIMNQTKYILISNLTAAILNVIFDYILIFGLFGLKPLGIIGNAMGSVLALLVNLCIYFFVLKMRIRKKPKALNLEHLKCSLKLSMPLMIQEFLESTVIVLIIGALVARIGLLEVAVYQLLTMIIEITLMPTYAYGQGVLTLIGEGIENSSKILYQGIIRALLFYFIFATCFMINRESLLGFITNQSVMIETASSYLPFVYLISVLFIPMTLYKFKLQAIGSTKRVIADTLISYSIGLLVTFLLGLITQRLLSIYIGLGSAYCICLFLFRSHSFKV</sequence>
<dbReference type="InterPro" id="IPR050222">
    <property type="entry name" value="MATE_MdtK"/>
</dbReference>
<feature type="transmembrane region" description="Helical" evidence="6">
    <location>
        <begin position="397"/>
        <end position="414"/>
    </location>
</feature>
<reference evidence="7 8" key="1">
    <citation type="journal article" date="2019" name="Nat. Med.">
        <title>A library of human gut bacterial isolates paired with longitudinal multiomics data enables mechanistic microbiome research.</title>
        <authorList>
            <person name="Poyet M."/>
            <person name="Groussin M."/>
            <person name="Gibbons S.M."/>
            <person name="Avila-Pacheco J."/>
            <person name="Jiang X."/>
            <person name="Kearney S.M."/>
            <person name="Perrotta A.R."/>
            <person name="Berdy B."/>
            <person name="Zhao S."/>
            <person name="Lieberman T.D."/>
            <person name="Swanson P.K."/>
            <person name="Smith M."/>
            <person name="Roesemann S."/>
            <person name="Alexander J.E."/>
            <person name="Rich S.A."/>
            <person name="Livny J."/>
            <person name="Vlamakis H."/>
            <person name="Clish C."/>
            <person name="Bullock K."/>
            <person name="Deik A."/>
            <person name="Scott J."/>
            <person name="Pierce K.A."/>
            <person name="Xavier R.J."/>
            <person name="Alm E.J."/>
        </authorList>
    </citation>
    <scope>NUCLEOTIDE SEQUENCE [LARGE SCALE GENOMIC DNA]</scope>
    <source>
        <strain evidence="7 8">BIOML-A198</strain>
    </source>
</reference>
<dbReference type="GO" id="GO:0042910">
    <property type="term" value="F:xenobiotic transmembrane transporter activity"/>
    <property type="evidence" value="ECO:0007669"/>
    <property type="project" value="InterPro"/>
</dbReference>
<feature type="transmembrane region" description="Helical" evidence="6">
    <location>
        <begin position="263"/>
        <end position="281"/>
    </location>
</feature>
<evidence type="ECO:0000256" key="5">
    <source>
        <dbReference type="ARBA" id="ARBA00031636"/>
    </source>
</evidence>
<feature type="transmembrane region" description="Helical" evidence="6">
    <location>
        <begin position="340"/>
        <end position="360"/>
    </location>
</feature>
<dbReference type="PANTHER" id="PTHR43298">
    <property type="entry name" value="MULTIDRUG RESISTANCE PROTEIN NORM-RELATED"/>
    <property type="match status" value="1"/>
</dbReference>
<name>A0A9X5AMK7_9FIRM</name>
<evidence type="ECO:0000313" key="7">
    <source>
        <dbReference type="EMBL" id="MTK20112.1"/>
    </source>
</evidence>
<keyword evidence="4" id="KW-0813">Transport</keyword>
<dbReference type="RefSeq" id="WP_006784825.1">
    <property type="nucleotide sequence ID" value="NZ_JAMQUV010000001.1"/>
</dbReference>
<dbReference type="InterPro" id="IPR002528">
    <property type="entry name" value="MATE_fam"/>
</dbReference>
<protein>
    <recommendedName>
        <fullName evidence="3">Probable multidrug resistance protein NorM</fullName>
    </recommendedName>
    <alternativeName>
        <fullName evidence="5">Multidrug-efflux transporter</fullName>
    </alternativeName>
</protein>
<dbReference type="Proteomes" id="UP000487649">
    <property type="component" value="Unassembled WGS sequence"/>
</dbReference>
<evidence type="ECO:0000256" key="4">
    <source>
        <dbReference type="ARBA" id="ARBA00022448"/>
    </source>
</evidence>
<evidence type="ECO:0000256" key="2">
    <source>
        <dbReference type="ARBA" id="ARBA00010199"/>
    </source>
</evidence>
<feature type="transmembrane region" description="Helical" evidence="6">
    <location>
        <begin position="86"/>
        <end position="104"/>
    </location>
</feature>
<comment type="function">
    <text evidence="1">Multidrug efflux pump.</text>
</comment>
<evidence type="ECO:0000256" key="3">
    <source>
        <dbReference type="ARBA" id="ARBA00020268"/>
    </source>
</evidence>
<feature type="transmembrane region" description="Helical" evidence="6">
    <location>
        <begin position="12"/>
        <end position="32"/>
    </location>
</feature>
<dbReference type="Pfam" id="PF01554">
    <property type="entry name" value="MatE"/>
    <property type="match status" value="2"/>
</dbReference>
<dbReference type="EMBL" id="WMQE01000002">
    <property type="protein sequence ID" value="MTK20112.1"/>
    <property type="molecule type" value="Genomic_DNA"/>
</dbReference>
<feature type="transmembrane region" description="Helical" evidence="6">
    <location>
        <begin position="238"/>
        <end position="257"/>
    </location>
</feature>
<proteinExistence type="inferred from homology"/>
<feature type="transmembrane region" description="Helical" evidence="6">
    <location>
        <begin position="302"/>
        <end position="320"/>
    </location>
</feature>
<feature type="transmembrane region" description="Helical" evidence="6">
    <location>
        <begin position="124"/>
        <end position="142"/>
    </location>
</feature>
<organism evidence="7 8">
    <name type="scientific">Turicibacter sanguinis</name>
    <dbReference type="NCBI Taxonomy" id="154288"/>
    <lineage>
        <taxon>Bacteria</taxon>
        <taxon>Bacillati</taxon>
        <taxon>Bacillota</taxon>
        <taxon>Erysipelotrichia</taxon>
        <taxon>Erysipelotrichales</taxon>
        <taxon>Turicibacteraceae</taxon>
        <taxon>Turicibacter</taxon>
    </lineage>
</organism>
<accession>A0A9X5AMK7</accession>
<keyword evidence="6" id="KW-1133">Transmembrane helix</keyword>
<evidence type="ECO:0000256" key="1">
    <source>
        <dbReference type="ARBA" id="ARBA00003408"/>
    </source>
</evidence>
<gene>
    <name evidence="7" type="ORF">GMA92_01510</name>
</gene>
<feature type="transmembrane region" description="Helical" evidence="6">
    <location>
        <begin position="38"/>
        <end position="65"/>
    </location>
</feature>
<comment type="caution">
    <text evidence="7">The sequence shown here is derived from an EMBL/GenBank/DDBJ whole genome shotgun (WGS) entry which is preliminary data.</text>
</comment>
<comment type="similarity">
    <text evidence="2">Belongs to the multi antimicrobial extrusion (MATE) (TC 2.A.66.1) family.</text>
</comment>
<keyword evidence="6" id="KW-0472">Membrane</keyword>
<keyword evidence="6" id="KW-0812">Transmembrane</keyword>
<dbReference type="GO" id="GO:0005886">
    <property type="term" value="C:plasma membrane"/>
    <property type="evidence" value="ECO:0007669"/>
    <property type="project" value="TreeGrafter"/>
</dbReference>
<evidence type="ECO:0000256" key="6">
    <source>
        <dbReference type="SAM" id="Phobius"/>
    </source>
</evidence>
<feature type="transmembrane region" description="Helical" evidence="6">
    <location>
        <begin position="372"/>
        <end position="391"/>
    </location>
</feature>
<feature type="transmembrane region" description="Helical" evidence="6">
    <location>
        <begin position="154"/>
        <end position="179"/>
    </location>
</feature>
<dbReference type="AlphaFoldDB" id="A0A9X5AMK7"/>
<dbReference type="PANTHER" id="PTHR43298:SF2">
    <property type="entry name" value="FMN_FAD EXPORTER YEEO-RELATED"/>
    <property type="match status" value="1"/>
</dbReference>
<evidence type="ECO:0000313" key="8">
    <source>
        <dbReference type="Proteomes" id="UP000487649"/>
    </source>
</evidence>